<feature type="chain" id="PRO_5042112805" evidence="3">
    <location>
        <begin position="16"/>
        <end position="414"/>
    </location>
</feature>
<comment type="similarity">
    <text evidence="2">Belongs to the histidine acid phosphatase family.</text>
</comment>
<reference evidence="5" key="1">
    <citation type="submission" date="2024-02" db="UniProtKB">
        <authorList>
            <consortium name="WormBaseParasite"/>
        </authorList>
    </citation>
    <scope>IDENTIFICATION</scope>
</reference>
<dbReference type="CDD" id="cd07061">
    <property type="entry name" value="HP_HAP_like"/>
    <property type="match status" value="1"/>
</dbReference>
<dbReference type="InterPro" id="IPR000560">
    <property type="entry name" value="His_Pase_clade-2"/>
</dbReference>
<evidence type="ECO:0000256" key="2">
    <source>
        <dbReference type="ARBA" id="ARBA00005375"/>
    </source>
</evidence>
<dbReference type="Proteomes" id="UP000887575">
    <property type="component" value="Unassembled WGS sequence"/>
</dbReference>
<dbReference type="PROSITE" id="PS00616">
    <property type="entry name" value="HIS_ACID_PHOSPHAT_1"/>
    <property type="match status" value="1"/>
</dbReference>
<dbReference type="Gene3D" id="3.40.50.1240">
    <property type="entry name" value="Phosphoglycerate mutase-like"/>
    <property type="match status" value="1"/>
</dbReference>
<evidence type="ECO:0000313" key="5">
    <source>
        <dbReference type="WBParaSite" id="MBELARI_LOCUS7482"/>
    </source>
</evidence>
<sequence length="414" mass="47732">MLLQFLVALVSSISAQQLRVPYYEFHEGEELLFAQVVWRHGDRAPTETYPTDIHQENTWPNGWGELTPLGMRQQYALGRVLRARYMNESNPFLHSRYFAKQIYIRSTDVNRTLISAYANVAGMFSGGEKGKDYPTYGRWPSNWTPVPVHTIDVNTDHAGNIFAPCKRAEELDQQLQNSPQFKGLEQENGNFLKFLSEKTGKKVTLKDIYLINDVHHIEKIYNLSQPDWITDEVSKKLLNLTQKANEYTYGIGDPYVPELIRLRGGNMLKSIVDKMQQKLDCHLNENKGAECKWIGGLKYYAYSAHDTTVAALLTTFGNEEQVIRGGLPKYTASIAIELWMLKDGPAVRLLYHTAFHHNYHPITQLTHGCPTDSEFCLLKQFIDRSKKFMPDDIEKECQNKERLERMSLQTNRVY</sequence>
<keyword evidence="3" id="KW-0732">Signal</keyword>
<organism evidence="4 5">
    <name type="scientific">Mesorhabditis belari</name>
    <dbReference type="NCBI Taxonomy" id="2138241"/>
    <lineage>
        <taxon>Eukaryota</taxon>
        <taxon>Metazoa</taxon>
        <taxon>Ecdysozoa</taxon>
        <taxon>Nematoda</taxon>
        <taxon>Chromadorea</taxon>
        <taxon>Rhabditida</taxon>
        <taxon>Rhabditina</taxon>
        <taxon>Rhabditomorpha</taxon>
        <taxon>Rhabditoidea</taxon>
        <taxon>Rhabditidae</taxon>
        <taxon>Mesorhabditinae</taxon>
        <taxon>Mesorhabditis</taxon>
    </lineage>
</organism>
<dbReference type="InterPro" id="IPR033379">
    <property type="entry name" value="Acid_Pase_AS"/>
</dbReference>
<comment type="catalytic activity">
    <reaction evidence="1">
        <text>a phosphate monoester + H2O = an alcohol + phosphate</text>
        <dbReference type="Rhea" id="RHEA:15017"/>
        <dbReference type="ChEBI" id="CHEBI:15377"/>
        <dbReference type="ChEBI" id="CHEBI:30879"/>
        <dbReference type="ChEBI" id="CHEBI:43474"/>
        <dbReference type="ChEBI" id="CHEBI:67140"/>
        <dbReference type="EC" id="3.1.3.2"/>
    </reaction>
</comment>
<dbReference type="PANTHER" id="PTHR11567:SF198">
    <property type="entry name" value="HISTIDINE ACID PHOSPHATASE"/>
    <property type="match status" value="1"/>
</dbReference>
<evidence type="ECO:0000256" key="3">
    <source>
        <dbReference type="SAM" id="SignalP"/>
    </source>
</evidence>
<protein>
    <submittedName>
        <fullName evidence="5">Uncharacterized protein</fullName>
    </submittedName>
</protein>
<dbReference type="WBParaSite" id="MBELARI_LOCUS7482">
    <property type="protein sequence ID" value="MBELARI_LOCUS7482"/>
    <property type="gene ID" value="MBELARI_LOCUS7482"/>
</dbReference>
<dbReference type="PANTHER" id="PTHR11567">
    <property type="entry name" value="ACID PHOSPHATASE-RELATED"/>
    <property type="match status" value="1"/>
</dbReference>
<proteinExistence type="inferred from homology"/>
<keyword evidence="4" id="KW-1185">Reference proteome</keyword>
<dbReference type="GO" id="GO:0003993">
    <property type="term" value="F:acid phosphatase activity"/>
    <property type="evidence" value="ECO:0007669"/>
    <property type="project" value="UniProtKB-EC"/>
</dbReference>
<accession>A0AAF3FKQ7</accession>
<name>A0AAF3FKQ7_9BILA</name>
<evidence type="ECO:0000256" key="1">
    <source>
        <dbReference type="ARBA" id="ARBA00000032"/>
    </source>
</evidence>
<dbReference type="InterPro" id="IPR029033">
    <property type="entry name" value="His_PPase_superfam"/>
</dbReference>
<evidence type="ECO:0000313" key="4">
    <source>
        <dbReference type="Proteomes" id="UP000887575"/>
    </source>
</evidence>
<dbReference type="Pfam" id="PF00328">
    <property type="entry name" value="His_Phos_2"/>
    <property type="match status" value="1"/>
</dbReference>
<dbReference type="AlphaFoldDB" id="A0AAF3FKQ7"/>
<dbReference type="SUPFAM" id="SSF53254">
    <property type="entry name" value="Phosphoglycerate mutase-like"/>
    <property type="match status" value="1"/>
</dbReference>
<dbReference type="InterPro" id="IPR050645">
    <property type="entry name" value="Histidine_acid_phosphatase"/>
</dbReference>
<feature type="signal peptide" evidence="3">
    <location>
        <begin position="1"/>
        <end position="15"/>
    </location>
</feature>